<evidence type="ECO:0000259" key="8">
    <source>
        <dbReference type="PROSITE" id="PS51755"/>
    </source>
</evidence>
<keyword evidence="3" id="KW-0805">Transcription regulation</keyword>
<sequence>MTLVSDSRPTTQRSSRTTPPGFVLYVGVDPRTTHRSGELVELAETLSEFAREWLPDAETYTALRLADGGTLAPARRPRTDAPATAPARLPRAEPAPAFRQDDVSAFRERLAHISTVPRLVIDARSRTVTVDDRPVHLTYKEFELLVHLARSSERPVTRDELLDTVWGRDAVREGTRTIDVHVRRVREKLDIGHVITTVRGVGYRFATAAEVVLHV</sequence>
<reference evidence="10" key="1">
    <citation type="journal article" date="2019" name="Int. J. Syst. Evol. Microbiol.">
        <title>The Global Catalogue of Microorganisms (GCM) 10K type strain sequencing project: providing services to taxonomists for standard genome sequencing and annotation.</title>
        <authorList>
            <consortium name="The Broad Institute Genomics Platform"/>
            <consortium name="The Broad Institute Genome Sequencing Center for Infectious Disease"/>
            <person name="Wu L."/>
            <person name="Ma J."/>
        </authorList>
    </citation>
    <scope>NUCLEOTIDE SEQUENCE [LARGE SCALE GENOMIC DNA]</scope>
    <source>
        <strain evidence="10">NBRC 106348</strain>
    </source>
</reference>
<dbReference type="EMBL" id="BSUK01000001">
    <property type="protein sequence ID" value="GMA23174.1"/>
    <property type="molecule type" value="Genomic_DNA"/>
</dbReference>
<dbReference type="Gene3D" id="1.10.10.10">
    <property type="entry name" value="Winged helix-like DNA-binding domain superfamily/Winged helix DNA-binding domain"/>
    <property type="match status" value="1"/>
</dbReference>
<dbReference type="RefSeq" id="WP_284292246.1">
    <property type="nucleotide sequence ID" value="NZ_BSUK01000001.1"/>
</dbReference>
<keyword evidence="10" id="KW-1185">Reference proteome</keyword>
<evidence type="ECO:0000256" key="1">
    <source>
        <dbReference type="ARBA" id="ARBA00022553"/>
    </source>
</evidence>
<dbReference type="Pfam" id="PF00486">
    <property type="entry name" value="Trans_reg_C"/>
    <property type="match status" value="1"/>
</dbReference>
<evidence type="ECO:0000256" key="7">
    <source>
        <dbReference type="SAM" id="MobiDB-lite"/>
    </source>
</evidence>
<evidence type="ECO:0000313" key="10">
    <source>
        <dbReference type="Proteomes" id="UP001157091"/>
    </source>
</evidence>
<evidence type="ECO:0000256" key="4">
    <source>
        <dbReference type="ARBA" id="ARBA00023125"/>
    </source>
</evidence>
<dbReference type="PANTHER" id="PTHR48111:SF21">
    <property type="entry name" value="DNA-BINDING DUAL MASTER TRANSCRIPTIONAL REGULATOR RPAA"/>
    <property type="match status" value="1"/>
</dbReference>
<dbReference type="CDD" id="cd00383">
    <property type="entry name" value="trans_reg_C"/>
    <property type="match status" value="1"/>
</dbReference>
<name>A0ABQ6HZM9_9MICO</name>
<keyword evidence="5" id="KW-0804">Transcription</keyword>
<proteinExistence type="predicted"/>
<evidence type="ECO:0000313" key="9">
    <source>
        <dbReference type="EMBL" id="GMA23174.1"/>
    </source>
</evidence>
<gene>
    <name evidence="9" type="ORF">GCM10025864_09330</name>
</gene>
<keyword evidence="2" id="KW-0902">Two-component regulatory system</keyword>
<dbReference type="InterPro" id="IPR001867">
    <property type="entry name" value="OmpR/PhoB-type_DNA-bd"/>
</dbReference>
<dbReference type="Proteomes" id="UP001157091">
    <property type="component" value="Unassembled WGS sequence"/>
</dbReference>
<evidence type="ECO:0000256" key="5">
    <source>
        <dbReference type="ARBA" id="ARBA00023163"/>
    </source>
</evidence>
<dbReference type="SMART" id="SM00862">
    <property type="entry name" value="Trans_reg_C"/>
    <property type="match status" value="1"/>
</dbReference>
<feature type="compositionally biased region" description="Low complexity" evidence="7">
    <location>
        <begin position="7"/>
        <end position="20"/>
    </location>
</feature>
<keyword evidence="1" id="KW-0597">Phosphoprotein</keyword>
<feature type="region of interest" description="Disordered" evidence="7">
    <location>
        <begin position="1"/>
        <end position="21"/>
    </location>
</feature>
<organism evidence="9 10">
    <name type="scientific">Luteimicrobium album</name>
    <dbReference type="NCBI Taxonomy" id="1054550"/>
    <lineage>
        <taxon>Bacteria</taxon>
        <taxon>Bacillati</taxon>
        <taxon>Actinomycetota</taxon>
        <taxon>Actinomycetes</taxon>
        <taxon>Micrococcales</taxon>
        <taxon>Luteimicrobium</taxon>
    </lineage>
</organism>
<feature type="DNA-binding region" description="OmpR/PhoB-type" evidence="6">
    <location>
        <begin position="111"/>
        <end position="207"/>
    </location>
</feature>
<evidence type="ECO:0000256" key="2">
    <source>
        <dbReference type="ARBA" id="ARBA00023012"/>
    </source>
</evidence>
<comment type="caution">
    <text evidence="9">The sequence shown here is derived from an EMBL/GenBank/DDBJ whole genome shotgun (WGS) entry which is preliminary data.</text>
</comment>
<dbReference type="PROSITE" id="PS51755">
    <property type="entry name" value="OMPR_PHOB"/>
    <property type="match status" value="1"/>
</dbReference>
<accession>A0ABQ6HZM9</accession>
<dbReference type="InterPro" id="IPR036388">
    <property type="entry name" value="WH-like_DNA-bd_sf"/>
</dbReference>
<protein>
    <recommendedName>
        <fullName evidence="8">OmpR/PhoB-type domain-containing protein</fullName>
    </recommendedName>
</protein>
<feature type="domain" description="OmpR/PhoB-type" evidence="8">
    <location>
        <begin position="111"/>
        <end position="207"/>
    </location>
</feature>
<evidence type="ECO:0000256" key="3">
    <source>
        <dbReference type="ARBA" id="ARBA00023015"/>
    </source>
</evidence>
<keyword evidence="4 6" id="KW-0238">DNA-binding</keyword>
<evidence type="ECO:0000256" key="6">
    <source>
        <dbReference type="PROSITE-ProRule" id="PRU01091"/>
    </source>
</evidence>
<dbReference type="SUPFAM" id="SSF46894">
    <property type="entry name" value="C-terminal effector domain of the bipartite response regulators"/>
    <property type="match status" value="1"/>
</dbReference>
<dbReference type="InterPro" id="IPR039420">
    <property type="entry name" value="WalR-like"/>
</dbReference>
<dbReference type="PANTHER" id="PTHR48111">
    <property type="entry name" value="REGULATOR OF RPOS"/>
    <property type="match status" value="1"/>
</dbReference>
<dbReference type="InterPro" id="IPR016032">
    <property type="entry name" value="Sig_transdc_resp-reg_C-effctor"/>
</dbReference>